<accession>A0A225MYQ0</accession>
<dbReference type="GO" id="GO:0016709">
    <property type="term" value="F:oxidoreductase activity, acting on paired donors, with incorporation or reduction of molecular oxygen, NAD(P)H as one donor, and incorporation of one atom of oxygen"/>
    <property type="evidence" value="ECO:0007669"/>
    <property type="project" value="UniProtKB-ARBA"/>
</dbReference>
<dbReference type="PRINTS" id="PR00420">
    <property type="entry name" value="RNGMNOXGNASE"/>
</dbReference>
<dbReference type="GO" id="GO:0071949">
    <property type="term" value="F:FAD binding"/>
    <property type="evidence" value="ECO:0007669"/>
    <property type="project" value="InterPro"/>
</dbReference>
<dbReference type="InterPro" id="IPR036188">
    <property type="entry name" value="FAD/NAD-bd_sf"/>
</dbReference>
<evidence type="ECO:0000313" key="7">
    <source>
        <dbReference type="Proteomes" id="UP000214603"/>
    </source>
</evidence>
<comment type="caution">
    <text evidence="6">The sequence shown here is derived from an EMBL/GenBank/DDBJ whole genome shotgun (WGS) entry which is preliminary data.</text>
</comment>
<dbReference type="InterPro" id="IPR002938">
    <property type="entry name" value="FAD-bd"/>
</dbReference>
<sequence length="609" mass="66462">MQHDNEFSADVIVVGGGPVGLALAGDLGWRGISCILLEQGDGSIVQPKMDGVNVRTMEFCRRWGIVDQVYNCGYPREYPQDMVYLTSFSGYELGREEFATPSGGSEESRPGISPESRFRCPQNLFDPILRKFAQAQSQASLHYLSRLTAFEQSDAAVVATVQTADDRTQTLRARYLVGCDGAASRVRKGLDIAMSGLGTLTYTTNVLFRCPALRDHTHIRLGYRYLFVGPEGTWATVVAIDGRDTWRLSLIGGKERKELGEPEVRAAIERVLGQPMPYTILSIVPWVRRELVADTYRSGRVFIAGDAAHMTSPTGGFGMNMGIADAVDLSWKLEAMLRGWAGEALLDTYETERRPVALRAVREASGNLLRTLSPGANARLLDASFEGALLRYEVGKHFSATMLREWYKLGIDLGYVYADSPAVVPDEAPWVPDTAGLPQGVPPDGRLGDGTRVTPALLREWQRLSMHLSLGTPIETSWQELPAREVMLYCQTTAPGARAPHVWLADDTSTLDWFGKGFVLVADAGADTGAFESVAAALRTPLAVQRSDNAAVRAAYVAPLVLVRPDGHVAWRGRCATARTARRVLEQITAQSGSGPICANTHSLEETSL</sequence>
<dbReference type="PANTHER" id="PTHR43004:SF19">
    <property type="entry name" value="BINDING MONOOXYGENASE, PUTATIVE (JCVI)-RELATED"/>
    <property type="match status" value="1"/>
</dbReference>
<dbReference type="AlphaFoldDB" id="A0A225MYQ0"/>
<keyword evidence="7" id="KW-1185">Reference proteome</keyword>
<keyword evidence="3" id="KW-0274">FAD</keyword>
<evidence type="ECO:0000256" key="1">
    <source>
        <dbReference type="ARBA" id="ARBA00001974"/>
    </source>
</evidence>
<dbReference type="InterPro" id="IPR050641">
    <property type="entry name" value="RIFMO-like"/>
</dbReference>
<dbReference type="Pfam" id="PF21274">
    <property type="entry name" value="Rng_hyd_C"/>
    <property type="match status" value="1"/>
</dbReference>
<evidence type="ECO:0000256" key="2">
    <source>
        <dbReference type="ARBA" id="ARBA00022630"/>
    </source>
</evidence>
<organism evidence="6 7">
    <name type="scientific">Candidimonas nitroreducens</name>
    <dbReference type="NCBI Taxonomy" id="683354"/>
    <lineage>
        <taxon>Bacteria</taxon>
        <taxon>Pseudomonadati</taxon>
        <taxon>Pseudomonadota</taxon>
        <taxon>Betaproteobacteria</taxon>
        <taxon>Burkholderiales</taxon>
        <taxon>Alcaligenaceae</taxon>
        <taxon>Candidimonas</taxon>
    </lineage>
</organism>
<dbReference type="Gene3D" id="3.50.50.60">
    <property type="entry name" value="FAD/NAD(P)-binding domain"/>
    <property type="match status" value="1"/>
</dbReference>
<dbReference type="NCBIfam" id="NF004780">
    <property type="entry name" value="PRK06126.1"/>
    <property type="match status" value="1"/>
</dbReference>
<feature type="region of interest" description="Disordered" evidence="4">
    <location>
        <begin position="97"/>
        <end position="116"/>
    </location>
</feature>
<proteinExistence type="predicted"/>
<name>A0A225MYQ0_9BURK</name>
<comment type="cofactor">
    <cofactor evidence="1">
        <name>FAD</name>
        <dbReference type="ChEBI" id="CHEBI:57692"/>
    </cofactor>
</comment>
<dbReference type="Pfam" id="PF01494">
    <property type="entry name" value="FAD_binding_3"/>
    <property type="match status" value="1"/>
</dbReference>
<dbReference type="RefSeq" id="WP_088602398.1">
    <property type="nucleotide sequence ID" value="NZ_NJIH01000003.1"/>
</dbReference>
<feature type="domain" description="FAD-binding" evidence="5">
    <location>
        <begin position="9"/>
        <end position="363"/>
    </location>
</feature>
<gene>
    <name evidence="6" type="ORF">CEY11_05800</name>
</gene>
<dbReference type="Gene3D" id="3.30.9.10">
    <property type="entry name" value="D-Amino Acid Oxidase, subunit A, domain 2"/>
    <property type="match status" value="1"/>
</dbReference>
<protein>
    <submittedName>
        <fullName evidence="6">2-polyprenyl-6-methoxyphenol hydroxylase</fullName>
    </submittedName>
</protein>
<reference evidence="7" key="1">
    <citation type="submission" date="2017-06" db="EMBL/GenBank/DDBJ databases">
        <title>Herbaspirillum phytohormonus sp. nov., isolated from the root nodule of Robinia pseudoacacia in lead-zinc mine.</title>
        <authorList>
            <person name="Fan M."/>
            <person name="Lin Y."/>
        </authorList>
    </citation>
    <scope>NUCLEOTIDE SEQUENCE [LARGE SCALE GENOMIC DNA]</scope>
    <source>
        <strain evidence="7">SC-089</strain>
    </source>
</reference>
<dbReference type="PANTHER" id="PTHR43004">
    <property type="entry name" value="TRK SYSTEM POTASSIUM UPTAKE PROTEIN"/>
    <property type="match status" value="1"/>
</dbReference>
<evidence type="ECO:0000259" key="5">
    <source>
        <dbReference type="Pfam" id="PF01494"/>
    </source>
</evidence>
<dbReference type="Proteomes" id="UP000214603">
    <property type="component" value="Unassembled WGS sequence"/>
</dbReference>
<keyword evidence="2" id="KW-0285">Flavoprotein</keyword>
<dbReference type="Gene3D" id="3.40.30.120">
    <property type="match status" value="1"/>
</dbReference>
<dbReference type="EMBL" id="NJIH01000003">
    <property type="protein sequence ID" value="OWT63819.1"/>
    <property type="molecule type" value="Genomic_DNA"/>
</dbReference>
<dbReference type="SUPFAM" id="SSF51905">
    <property type="entry name" value="FAD/NAD(P)-binding domain"/>
    <property type="match status" value="1"/>
</dbReference>
<evidence type="ECO:0000313" key="6">
    <source>
        <dbReference type="EMBL" id="OWT63819.1"/>
    </source>
</evidence>
<evidence type="ECO:0000256" key="3">
    <source>
        <dbReference type="ARBA" id="ARBA00022827"/>
    </source>
</evidence>
<evidence type="ECO:0000256" key="4">
    <source>
        <dbReference type="SAM" id="MobiDB-lite"/>
    </source>
</evidence>